<evidence type="ECO:0000313" key="1">
    <source>
        <dbReference type="EMBL" id="MFC7198832.1"/>
    </source>
</evidence>
<sequence>MSPAVHVRRVPDLETESLASATDALVDALDTDLAGDSDAVERVLVVPDVHHPYHPSTGVVTNPAVLDVLLGRLFDAGHSVRVGVTDADAARYLGVDAVARDRDVDVVALADAECVTREAVQVPEPLVEDAVVALPTLRRDEAGAGEHPAGVGALCTSAVAAGGPALPASTAKSLVSPAVSFLDATYTPGTTPRESRGLLASADAGALDAVAADLLGVSSPESASTASSVDPAVHGAALASLRRDVADGVPEAAEPNDLLAAGYRLYARIVGDAVPPQFQRSAADSDGNGGDDA</sequence>
<organism evidence="1 2">
    <name type="scientific">Halospeciosus flavus</name>
    <dbReference type="NCBI Taxonomy" id="3032283"/>
    <lineage>
        <taxon>Archaea</taxon>
        <taxon>Methanobacteriati</taxon>
        <taxon>Methanobacteriota</taxon>
        <taxon>Stenosarchaea group</taxon>
        <taxon>Halobacteria</taxon>
        <taxon>Halobacteriales</taxon>
        <taxon>Halobacteriaceae</taxon>
        <taxon>Halospeciosus</taxon>
    </lineage>
</organism>
<proteinExistence type="predicted"/>
<evidence type="ECO:0000313" key="2">
    <source>
        <dbReference type="Proteomes" id="UP001596447"/>
    </source>
</evidence>
<evidence type="ECO:0008006" key="3">
    <source>
        <dbReference type="Google" id="ProtNLM"/>
    </source>
</evidence>
<dbReference type="EMBL" id="JBHTAR010000011">
    <property type="protein sequence ID" value="MFC7198832.1"/>
    <property type="molecule type" value="Genomic_DNA"/>
</dbReference>
<comment type="caution">
    <text evidence="1">The sequence shown here is derived from an EMBL/GenBank/DDBJ whole genome shotgun (WGS) entry which is preliminary data.</text>
</comment>
<keyword evidence="2" id="KW-1185">Reference proteome</keyword>
<dbReference type="AlphaFoldDB" id="A0ABD5Z0Y3"/>
<gene>
    <name evidence="1" type="ORF">ACFQJ9_05255</name>
</gene>
<dbReference type="Proteomes" id="UP001596447">
    <property type="component" value="Unassembled WGS sequence"/>
</dbReference>
<protein>
    <recommendedName>
        <fullName evidence="3">DUF362 domain-containing protein</fullName>
    </recommendedName>
</protein>
<reference evidence="1 2" key="1">
    <citation type="journal article" date="2019" name="Int. J. Syst. Evol. Microbiol.">
        <title>The Global Catalogue of Microorganisms (GCM) 10K type strain sequencing project: providing services to taxonomists for standard genome sequencing and annotation.</title>
        <authorList>
            <consortium name="The Broad Institute Genomics Platform"/>
            <consortium name="The Broad Institute Genome Sequencing Center for Infectious Disease"/>
            <person name="Wu L."/>
            <person name="Ma J."/>
        </authorList>
    </citation>
    <scope>NUCLEOTIDE SEQUENCE [LARGE SCALE GENOMIC DNA]</scope>
    <source>
        <strain evidence="1 2">XZGYJ-43</strain>
    </source>
</reference>
<accession>A0ABD5Z0Y3</accession>
<dbReference type="RefSeq" id="WP_279528790.1">
    <property type="nucleotide sequence ID" value="NZ_CP122312.1"/>
</dbReference>
<name>A0ABD5Z0Y3_9EURY</name>